<dbReference type="InterPro" id="IPR039425">
    <property type="entry name" value="RNA_pol_sigma-70-like"/>
</dbReference>
<dbReference type="SUPFAM" id="SSF88946">
    <property type="entry name" value="Sigma2 domain of RNA polymerase sigma factors"/>
    <property type="match status" value="1"/>
</dbReference>
<keyword evidence="4" id="KW-0238">DNA-binding</keyword>
<comment type="similarity">
    <text evidence="1">Belongs to the sigma-70 factor family. ECF subfamily.</text>
</comment>
<dbReference type="InterPro" id="IPR014284">
    <property type="entry name" value="RNA_pol_sigma-70_dom"/>
</dbReference>
<dbReference type="PANTHER" id="PTHR43133">
    <property type="entry name" value="RNA POLYMERASE ECF-TYPE SIGMA FACTO"/>
    <property type="match status" value="1"/>
</dbReference>
<dbReference type="OrthoDB" id="281047at2"/>
<dbReference type="InterPro" id="IPR007627">
    <property type="entry name" value="RNA_pol_sigma70_r2"/>
</dbReference>
<comment type="caution">
    <text evidence="8">The sequence shown here is derived from an EMBL/GenBank/DDBJ whole genome shotgun (WGS) entry which is preliminary data.</text>
</comment>
<evidence type="ECO:0000256" key="1">
    <source>
        <dbReference type="ARBA" id="ARBA00010641"/>
    </source>
</evidence>
<evidence type="ECO:0000313" key="8">
    <source>
        <dbReference type="EMBL" id="TWU56275.1"/>
    </source>
</evidence>
<evidence type="ECO:0000256" key="4">
    <source>
        <dbReference type="ARBA" id="ARBA00023125"/>
    </source>
</evidence>
<reference evidence="8 9" key="1">
    <citation type="submission" date="2019-02" db="EMBL/GenBank/DDBJ databases">
        <title>Deep-cultivation of Planctomycetes and their phenomic and genomic characterization uncovers novel biology.</title>
        <authorList>
            <person name="Wiegand S."/>
            <person name="Jogler M."/>
            <person name="Boedeker C."/>
            <person name="Pinto D."/>
            <person name="Vollmers J."/>
            <person name="Rivas-Marin E."/>
            <person name="Kohn T."/>
            <person name="Peeters S.H."/>
            <person name="Heuer A."/>
            <person name="Rast P."/>
            <person name="Oberbeckmann S."/>
            <person name="Bunk B."/>
            <person name="Jeske O."/>
            <person name="Meyerdierks A."/>
            <person name="Storesund J.E."/>
            <person name="Kallscheuer N."/>
            <person name="Luecker S."/>
            <person name="Lage O.M."/>
            <person name="Pohl T."/>
            <person name="Merkel B.J."/>
            <person name="Hornburger P."/>
            <person name="Mueller R.-W."/>
            <person name="Bruemmer F."/>
            <person name="Labrenz M."/>
            <person name="Spormann A.M."/>
            <person name="Op Den Camp H."/>
            <person name="Overmann J."/>
            <person name="Amann R."/>
            <person name="Jetten M.S.M."/>
            <person name="Mascher T."/>
            <person name="Medema M.H."/>
            <person name="Devos D.P."/>
            <person name="Kaster A.-K."/>
            <person name="Ovreas L."/>
            <person name="Rohde M."/>
            <person name="Galperin M.Y."/>
            <person name="Jogler C."/>
        </authorList>
    </citation>
    <scope>NUCLEOTIDE SEQUENCE [LARGE SCALE GENOMIC DNA]</scope>
    <source>
        <strain evidence="8 9">Poly59</strain>
    </source>
</reference>
<keyword evidence="9" id="KW-1185">Reference proteome</keyword>
<evidence type="ECO:0000256" key="5">
    <source>
        <dbReference type="ARBA" id="ARBA00023163"/>
    </source>
</evidence>
<dbReference type="NCBIfam" id="TIGR02937">
    <property type="entry name" value="sigma70-ECF"/>
    <property type="match status" value="1"/>
</dbReference>
<dbReference type="InterPro" id="IPR013324">
    <property type="entry name" value="RNA_pol_sigma_r3/r4-like"/>
</dbReference>
<dbReference type="SUPFAM" id="SSF88659">
    <property type="entry name" value="Sigma3 and sigma4 domains of RNA polymerase sigma factors"/>
    <property type="match status" value="1"/>
</dbReference>
<dbReference type="GO" id="GO:0016987">
    <property type="term" value="F:sigma factor activity"/>
    <property type="evidence" value="ECO:0007669"/>
    <property type="project" value="UniProtKB-KW"/>
</dbReference>
<dbReference type="GO" id="GO:0003677">
    <property type="term" value="F:DNA binding"/>
    <property type="evidence" value="ECO:0007669"/>
    <property type="project" value="UniProtKB-KW"/>
</dbReference>
<dbReference type="PANTHER" id="PTHR43133:SF8">
    <property type="entry name" value="RNA POLYMERASE SIGMA FACTOR HI_1459-RELATED"/>
    <property type="match status" value="1"/>
</dbReference>
<evidence type="ECO:0000256" key="6">
    <source>
        <dbReference type="SAM" id="MobiDB-lite"/>
    </source>
</evidence>
<feature type="domain" description="RNA polymerase sigma-70 region 2" evidence="7">
    <location>
        <begin position="40"/>
        <end position="110"/>
    </location>
</feature>
<keyword evidence="5" id="KW-0804">Transcription</keyword>
<accession>A0A5C6F4Z7</accession>
<evidence type="ECO:0000313" key="9">
    <source>
        <dbReference type="Proteomes" id="UP000317977"/>
    </source>
</evidence>
<dbReference type="Proteomes" id="UP000317977">
    <property type="component" value="Unassembled WGS sequence"/>
</dbReference>
<keyword evidence="3" id="KW-0731">Sigma factor</keyword>
<protein>
    <submittedName>
        <fullName evidence="8">ECF RNA polymerase sigma factor SigE</fullName>
    </submittedName>
</protein>
<organism evidence="8 9">
    <name type="scientific">Rubripirellula reticaptiva</name>
    <dbReference type="NCBI Taxonomy" id="2528013"/>
    <lineage>
        <taxon>Bacteria</taxon>
        <taxon>Pseudomonadati</taxon>
        <taxon>Planctomycetota</taxon>
        <taxon>Planctomycetia</taxon>
        <taxon>Pirellulales</taxon>
        <taxon>Pirellulaceae</taxon>
        <taxon>Rubripirellula</taxon>
    </lineage>
</organism>
<dbReference type="GO" id="GO:0006352">
    <property type="term" value="P:DNA-templated transcription initiation"/>
    <property type="evidence" value="ECO:0007669"/>
    <property type="project" value="InterPro"/>
</dbReference>
<evidence type="ECO:0000259" key="7">
    <source>
        <dbReference type="Pfam" id="PF04542"/>
    </source>
</evidence>
<gene>
    <name evidence="8" type="primary">sigE_6</name>
    <name evidence="8" type="ORF">Poly59_25790</name>
</gene>
<dbReference type="Pfam" id="PF04542">
    <property type="entry name" value="Sigma70_r2"/>
    <property type="match status" value="1"/>
</dbReference>
<name>A0A5C6F4Z7_9BACT</name>
<proteinExistence type="inferred from homology"/>
<dbReference type="EMBL" id="SJPX01000002">
    <property type="protein sequence ID" value="TWU56275.1"/>
    <property type="molecule type" value="Genomic_DNA"/>
</dbReference>
<dbReference type="RefSeq" id="WP_146534288.1">
    <property type="nucleotide sequence ID" value="NZ_SJPX01000002.1"/>
</dbReference>
<evidence type="ECO:0000256" key="2">
    <source>
        <dbReference type="ARBA" id="ARBA00023015"/>
    </source>
</evidence>
<dbReference type="Gene3D" id="1.10.1740.10">
    <property type="match status" value="1"/>
</dbReference>
<evidence type="ECO:0000256" key="3">
    <source>
        <dbReference type="ARBA" id="ARBA00023082"/>
    </source>
</evidence>
<feature type="region of interest" description="Disordered" evidence="6">
    <location>
        <begin position="1"/>
        <end position="20"/>
    </location>
</feature>
<sequence length="217" mass="23938">MNKVFPPFVNSDEQPGDHPTLSTMLMSGVKQMDAESWSRLVNTFGPIVYRWCRTSGIAPSDAPDVVQDVFASVARGIGDFQRQKDKGSFRSWLATITRNRVRDHFRRLSKREAAEGGAAGGTAALDQLHQVSQDGQPDSLDSTICPASIESPLIRQVLTFVESEFEPTTWRAFLLTAVDQQPASTVAATLGISVASVYQAKSRVLRRLRTRMAELPE</sequence>
<dbReference type="InterPro" id="IPR013325">
    <property type="entry name" value="RNA_pol_sigma_r2"/>
</dbReference>
<dbReference type="AlphaFoldDB" id="A0A5C6F4Z7"/>
<keyword evidence="2" id="KW-0805">Transcription regulation</keyword>